<sequence length="75" mass="8356">MSKKLVRSPQQQNHQPILSILPPLSQILQTKPLLSLSLLTLKQQAISLQYLLLPPLTPSSSSTTSMQQLLLLIQQ</sequence>
<name>A0A183KK59_9TREM</name>
<protein>
    <submittedName>
        <fullName evidence="3">Ovule protein</fullName>
    </submittedName>
</protein>
<organism evidence="3">
    <name type="scientific">Schistosoma curassoni</name>
    <dbReference type="NCBI Taxonomy" id="6186"/>
    <lineage>
        <taxon>Eukaryota</taxon>
        <taxon>Metazoa</taxon>
        <taxon>Spiralia</taxon>
        <taxon>Lophotrochozoa</taxon>
        <taxon>Platyhelminthes</taxon>
        <taxon>Trematoda</taxon>
        <taxon>Digenea</taxon>
        <taxon>Strigeidida</taxon>
        <taxon>Schistosomatoidea</taxon>
        <taxon>Schistosomatidae</taxon>
        <taxon>Schistosoma</taxon>
    </lineage>
</organism>
<dbReference type="EMBL" id="UZAK01037604">
    <property type="protein sequence ID" value="VDP59196.1"/>
    <property type="molecule type" value="Genomic_DNA"/>
</dbReference>
<reference evidence="1 2" key="2">
    <citation type="submission" date="2018-11" db="EMBL/GenBank/DDBJ databases">
        <authorList>
            <consortium name="Pathogen Informatics"/>
        </authorList>
    </citation>
    <scope>NUCLEOTIDE SEQUENCE [LARGE SCALE GENOMIC DNA]</scope>
    <source>
        <strain evidence="1">Dakar</strain>
        <strain evidence="2">Dakar, Senegal</strain>
    </source>
</reference>
<evidence type="ECO:0000313" key="1">
    <source>
        <dbReference type="EMBL" id="VDP59196.1"/>
    </source>
</evidence>
<keyword evidence="2" id="KW-1185">Reference proteome</keyword>
<evidence type="ECO:0000313" key="2">
    <source>
        <dbReference type="Proteomes" id="UP000279833"/>
    </source>
</evidence>
<dbReference type="AlphaFoldDB" id="A0A183KK59"/>
<dbReference type="WBParaSite" id="SCUD_0001542301-mRNA-1">
    <property type="protein sequence ID" value="SCUD_0001542301-mRNA-1"/>
    <property type="gene ID" value="SCUD_0001542301"/>
</dbReference>
<reference evidence="3" key="1">
    <citation type="submission" date="2016-06" db="UniProtKB">
        <authorList>
            <consortium name="WormBaseParasite"/>
        </authorList>
    </citation>
    <scope>IDENTIFICATION</scope>
</reference>
<evidence type="ECO:0000313" key="3">
    <source>
        <dbReference type="WBParaSite" id="SCUD_0001542301-mRNA-1"/>
    </source>
</evidence>
<dbReference type="Proteomes" id="UP000279833">
    <property type="component" value="Unassembled WGS sequence"/>
</dbReference>
<accession>A0A183KK59</accession>
<gene>
    <name evidence="1" type="ORF">SCUD_LOCUS15420</name>
</gene>
<proteinExistence type="predicted"/>